<feature type="region of interest" description="Disordered" evidence="19">
    <location>
        <begin position="397"/>
        <end position="418"/>
    </location>
</feature>
<dbReference type="CDD" id="cd15537">
    <property type="entry name" value="PHD_BS69"/>
    <property type="match status" value="1"/>
</dbReference>
<evidence type="ECO:0000256" key="19">
    <source>
        <dbReference type="SAM" id="MobiDB-lite"/>
    </source>
</evidence>
<dbReference type="InterPro" id="IPR036427">
    <property type="entry name" value="Bromodomain-like_sf"/>
</dbReference>
<feature type="compositionally biased region" description="Polar residues" evidence="19">
    <location>
        <begin position="497"/>
        <end position="511"/>
    </location>
</feature>
<dbReference type="InterPro" id="IPR002893">
    <property type="entry name" value="Znf_MYND"/>
</dbReference>
<keyword evidence="3" id="KW-0158">Chromosome</keyword>
<keyword evidence="12" id="KW-0805">Transcription regulation</keyword>
<dbReference type="GO" id="GO:0003677">
    <property type="term" value="F:DNA binding"/>
    <property type="evidence" value="ECO:0007669"/>
    <property type="project" value="InterPro"/>
</dbReference>
<dbReference type="InterPro" id="IPR057053">
    <property type="entry name" value="MYND_ZMYND11_ZMYD8"/>
</dbReference>
<dbReference type="PANTHER" id="PTHR46379:SF1">
    <property type="entry name" value="ZINC FINGER MYND DOMAIN-CONTAINING PROTEIN 11"/>
    <property type="match status" value="1"/>
</dbReference>
<evidence type="ECO:0000259" key="21">
    <source>
        <dbReference type="PROSITE" id="PS50865"/>
    </source>
</evidence>
<evidence type="ECO:0000256" key="10">
    <source>
        <dbReference type="ARBA" id="ARBA00022843"/>
    </source>
</evidence>
<dbReference type="Pfam" id="PF24324">
    <property type="entry name" value="MYND_ZMYND11_ZMYD8"/>
    <property type="match status" value="1"/>
</dbReference>
<sequence>MDYAKLKNYRHADPLKVRQVWDTLGAVKGQRVVVPSDKLVKSLRKRLDLKDDQIRLLLDEIEGDGLIEKIDPSFGKSGPVSYRLPDFTKPCPRGKHDWYCFQCHKPGEVLKCTDCFRVYHLDCAQEASKSSSPSGKSLRSPTLHDGFADDFSCPVCESRPKCEFSRKQIRKLLEFATHHLRKQSLWKTFIQIGYRNEINKNEFLAYKYTDLDLLQRKIKDGRYAALEEFSMDVQLLVHNVCILHGLYSEQADEVRVLLRSVNTELKEIQLCTDCYINAKTRLSDWISKPCKPPHELIWACNRTPTGAGLFSDAVISQYYWPAKVLLERDDAYEIRFFGGTHERALVKKSNTRPFHLPADEIGVLRRGSSSTGALPGGGFERAWNEVSKLQANIDSGYYTHSSGESDLPPSDDEYSDEIYLGPRRGKLSLYQRTNRTHSPHSSNNSASRKGGKRRRRTSSSSHQTTTSASPTVGEPSPLLGTSPTRGSQDRASHKSYKSLTRTTESSYSTLTYGDKKRPTARITMPAVQPGTPGAAAISALAETKAAMAAAVGNRSSNALTSDLFSLTSRHDSDAFRGRFGANKKTPPVKAIRGRRGRGRPPKTDSGPRRSIRARSSSSSPSVPNSAHSPISSSDSLSDIENDLGDNHVSTNSDDSGKVWNPRQKNSTQWKTTRKTIKSSRGRPKGRGRAKTINPFFSAVSDSGLNRMVNSALSSDNEEASELWSELSGQKSKRDASPIRGRGRPSKTANHISPGIPESGSKKRATPTKDIRTDLFSSRGKKPRKNSMQLSSVDRRDEDDELTDRCCSPVAIDSPGHKNRAQRGHRRYSPHAGVPSTKSPLGAETRLSTQHSPVRRTGLTSAIKPSPSKRNEVLSTLQRSSQSSNCDSYSSPSSSDIDGDNGLVSKRKSAGRVVDDDRKFHGPNRVGSGGRDVRNSSSGVGSTTMLRRPPFAPPLGNANTSGINQLSPDRSALSAAANLLYSHAAQNFSSSPDPFSVANAPTAAVLAAAVSLAGSNHPLSGSQSSAALGLLSANSSSNAASLNNLPGHTAGVSALPRSHLPPNKRAAAAATAAALSGTGTGPSIEPGHALSQQSSPRGSVSGGLDAHPQMSPRKLAHKGVQTPACMEANPPCSECKQREAERLSEVAEHKQALRELEERLTTQFKEEKAVATQAAIEQAHANMHQAIEREQKLAHEAREAAEARFAEIIVQTKRRQWCRNCLSEAIYHCCWNTSYCSIQCQQEHWQKEHKRQCRRKR</sequence>
<feature type="domain" description="SAMD1-like winged helix (WH)" evidence="22">
    <location>
        <begin position="8"/>
        <end position="88"/>
    </location>
</feature>
<dbReference type="InterPro" id="IPR013083">
    <property type="entry name" value="Znf_RING/FYVE/PHD"/>
</dbReference>
<dbReference type="PROSITE" id="PS01360">
    <property type="entry name" value="ZF_MYND_1"/>
    <property type="match status" value="1"/>
</dbReference>
<feature type="domain" description="MYND-type" evidence="21">
    <location>
        <begin position="1217"/>
        <end position="1252"/>
    </location>
</feature>
<accession>A0A4E0RU69</accession>
<comment type="caution">
    <text evidence="23">The sequence shown here is derived from an EMBL/GenBank/DDBJ whole genome shotgun (WGS) entry which is preliminary data.</text>
</comment>
<protein>
    <submittedName>
        <fullName evidence="23">Protein kinase C-binding protein 1</fullName>
    </submittedName>
</protein>
<dbReference type="EMBL" id="JXXN02004300">
    <property type="protein sequence ID" value="THD20702.1"/>
    <property type="molecule type" value="Genomic_DNA"/>
</dbReference>
<feature type="compositionally biased region" description="Basic residues" evidence="19">
    <location>
        <begin position="671"/>
        <end position="689"/>
    </location>
</feature>
<evidence type="ECO:0000256" key="11">
    <source>
        <dbReference type="ARBA" id="ARBA00022853"/>
    </source>
</evidence>
<dbReference type="InterPro" id="IPR017956">
    <property type="entry name" value="AT_hook_DNA-bd_motif"/>
</dbReference>
<comment type="subcellular location">
    <subcellularLocation>
        <location evidence="2">Chromosome</location>
    </subcellularLocation>
    <subcellularLocation>
        <location evidence="1">Nucleus</location>
    </subcellularLocation>
</comment>
<proteinExistence type="predicted"/>
<evidence type="ECO:0000256" key="8">
    <source>
        <dbReference type="ARBA" id="ARBA00022771"/>
    </source>
</evidence>
<dbReference type="PROSITE" id="PS50865">
    <property type="entry name" value="ZF_MYND_2"/>
    <property type="match status" value="1"/>
</dbReference>
<evidence type="ECO:0000259" key="22">
    <source>
        <dbReference type="PROSITE" id="PS52014"/>
    </source>
</evidence>
<feature type="coiled-coil region" evidence="18">
    <location>
        <begin position="1138"/>
        <end position="1165"/>
    </location>
</feature>
<keyword evidence="14" id="KW-0804">Transcription</keyword>
<dbReference type="GO" id="GO:0034243">
    <property type="term" value="P:regulation of transcription elongation by RNA polymerase II"/>
    <property type="evidence" value="ECO:0007669"/>
    <property type="project" value="InterPro"/>
</dbReference>
<evidence type="ECO:0000256" key="4">
    <source>
        <dbReference type="ARBA" id="ARBA00022491"/>
    </source>
</evidence>
<gene>
    <name evidence="23" type="ORF">D915_008581</name>
</gene>
<evidence type="ECO:0000256" key="1">
    <source>
        <dbReference type="ARBA" id="ARBA00004123"/>
    </source>
</evidence>
<dbReference type="GO" id="GO:0009966">
    <property type="term" value="P:regulation of signal transduction"/>
    <property type="evidence" value="ECO:0007669"/>
    <property type="project" value="TreeGrafter"/>
</dbReference>
<feature type="region of interest" description="Disordered" evidence="19">
    <location>
        <begin position="431"/>
        <end position="520"/>
    </location>
</feature>
<dbReference type="SUPFAM" id="SSF57903">
    <property type="entry name" value="FYVE/PHD zinc finger"/>
    <property type="match status" value="1"/>
</dbReference>
<evidence type="ECO:0000256" key="12">
    <source>
        <dbReference type="ARBA" id="ARBA00023015"/>
    </source>
</evidence>
<dbReference type="SMART" id="SM00297">
    <property type="entry name" value="BROMO"/>
    <property type="match status" value="1"/>
</dbReference>
<evidence type="ECO:0000256" key="17">
    <source>
        <dbReference type="PROSITE-ProRule" id="PRU00134"/>
    </source>
</evidence>
<feature type="compositionally biased region" description="Basic residues" evidence="19">
    <location>
        <begin position="816"/>
        <end position="828"/>
    </location>
</feature>
<evidence type="ECO:0000256" key="18">
    <source>
        <dbReference type="SAM" id="Coils"/>
    </source>
</evidence>
<keyword evidence="5" id="KW-1017">Isopeptide bond</keyword>
<feature type="region of interest" description="Disordered" evidence="19">
    <location>
        <begin position="720"/>
        <end position="965"/>
    </location>
</feature>
<dbReference type="PROSITE" id="PS52014">
    <property type="entry name" value="SAMD1_WH"/>
    <property type="match status" value="1"/>
</dbReference>
<evidence type="ECO:0000256" key="5">
    <source>
        <dbReference type="ARBA" id="ARBA00022499"/>
    </source>
</evidence>
<dbReference type="FunFam" id="6.10.140.2220:FF:000002">
    <property type="entry name" value="Protein kinase C-binding protein 1 isoform C"/>
    <property type="match status" value="1"/>
</dbReference>
<dbReference type="SMART" id="SM00249">
    <property type="entry name" value="PHD"/>
    <property type="match status" value="1"/>
</dbReference>
<dbReference type="InterPro" id="IPR047269">
    <property type="entry name" value="ZMY11"/>
</dbReference>
<organism evidence="23 24">
    <name type="scientific">Fasciola hepatica</name>
    <name type="common">Liver fluke</name>
    <dbReference type="NCBI Taxonomy" id="6192"/>
    <lineage>
        <taxon>Eukaryota</taxon>
        <taxon>Metazoa</taxon>
        <taxon>Spiralia</taxon>
        <taxon>Lophotrochozoa</taxon>
        <taxon>Platyhelminthes</taxon>
        <taxon>Trematoda</taxon>
        <taxon>Digenea</taxon>
        <taxon>Plagiorchiida</taxon>
        <taxon>Echinostomata</taxon>
        <taxon>Echinostomatoidea</taxon>
        <taxon>Fasciolidae</taxon>
        <taxon>Fasciola</taxon>
    </lineage>
</organism>
<evidence type="ECO:0000313" key="24">
    <source>
        <dbReference type="Proteomes" id="UP000230066"/>
    </source>
</evidence>
<feature type="compositionally biased region" description="Basic residues" evidence="19">
    <location>
        <begin position="591"/>
        <end position="600"/>
    </location>
</feature>
<dbReference type="InterPro" id="IPR001965">
    <property type="entry name" value="Znf_PHD"/>
</dbReference>
<feature type="compositionally biased region" description="Low complexity" evidence="19">
    <location>
        <begin position="458"/>
        <end position="471"/>
    </location>
</feature>
<feature type="domain" description="Bromo" evidence="20">
    <location>
        <begin position="181"/>
        <end position="251"/>
    </location>
</feature>
<dbReference type="GO" id="GO:0140006">
    <property type="term" value="F:histone H3 reader activity"/>
    <property type="evidence" value="ECO:0007669"/>
    <property type="project" value="UniProtKB-ARBA"/>
</dbReference>
<evidence type="ECO:0000259" key="20">
    <source>
        <dbReference type="PROSITE" id="PS50014"/>
    </source>
</evidence>
<name>A0A4E0RU69_FASHE</name>
<evidence type="ECO:0000256" key="3">
    <source>
        <dbReference type="ARBA" id="ARBA00022454"/>
    </source>
</evidence>
<dbReference type="PANTHER" id="PTHR46379">
    <property type="entry name" value="ZINC FINGER MYND DOMAIN-CONTAINING"/>
    <property type="match status" value="1"/>
</dbReference>
<keyword evidence="24" id="KW-1185">Reference proteome</keyword>
<keyword evidence="18" id="KW-0175">Coiled coil</keyword>
<keyword evidence="6" id="KW-0597">Phosphoprotein</keyword>
<evidence type="ECO:0000256" key="16">
    <source>
        <dbReference type="PROSITE-ProRule" id="PRU00035"/>
    </source>
</evidence>
<dbReference type="Gene3D" id="1.20.920.10">
    <property type="entry name" value="Bromodomain-like"/>
    <property type="match status" value="1"/>
</dbReference>
<dbReference type="InterPro" id="IPR011011">
    <property type="entry name" value="Znf_FYVE_PHD"/>
</dbReference>
<dbReference type="Proteomes" id="UP000230066">
    <property type="component" value="Unassembled WGS sequence"/>
</dbReference>
<feature type="region of interest" description="Disordered" evidence="19">
    <location>
        <begin position="573"/>
        <end position="694"/>
    </location>
</feature>
<reference evidence="23" key="1">
    <citation type="submission" date="2019-03" db="EMBL/GenBank/DDBJ databases">
        <title>Improved annotation for the trematode Fasciola hepatica.</title>
        <authorList>
            <person name="Choi Y.-J."/>
            <person name="Martin J."/>
            <person name="Mitreva M."/>
        </authorList>
    </citation>
    <scope>NUCLEOTIDE SEQUENCE [LARGE SCALE GENOMIC DNA]</scope>
</reference>
<dbReference type="AlphaFoldDB" id="A0A4E0RU69"/>
<feature type="compositionally biased region" description="Polar residues" evidence="19">
    <location>
        <begin position="934"/>
        <end position="944"/>
    </location>
</feature>
<dbReference type="PROSITE" id="PS50014">
    <property type="entry name" value="BROMODOMAIN_2"/>
    <property type="match status" value="1"/>
</dbReference>
<evidence type="ECO:0000256" key="2">
    <source>
        <dbReference type="ARBA" id="ARBA00004286"/>
    </source>
</evidence>
<evidence type="ECO:0000313" key="23">
    <source>
        <dbReference type="EMBL" id="THD20702.1"/>
    </source>
</evidence>
<keyword evidence="8 17" id="KW-0863">Zinc-finger</keyword>
<evidence type="ECO:0000256" key="14">
    <source>
        <dbReference type="ARBA" id="ARBA00023163"/>
    </source>
</evidence>
<keyword evidence="11" id="KW-0156">Chromatin regulator</keyword>
<feature type="compositionally biased region" description="Low complexity" evidence="19">
    <location>
        <begin position="613"/>
        <end position="636"/>
    </location>
</feature>
<keyword evidence="23" id="KW-0418">Kinase</keyword>
<dbReference type="SUPFAM" id="SSF144232">
    <property type="entry name" value="HIT/MYND zinc finger-like"/>
    <property type="match status" value="1"/>
</dbReference>
<dbReference type="InterPro" id="IPR001487">
    <property type="entry name" value="Bromodomain"/>
</dbReference>
<dbReference type="SUPFAM" id="SSF47370">
    <property type="entry name" value="Bromodomain"/>
    <property type="match status" value="1"/>
</dbReference>
<dbReference type="GO" id="GO:0016301">
    <property type="term" value="F:kinase activity"/>
    <property type="evidence" value="ECO:0007669"/>
    <property type="project" value="UniProtKB-KW"/>
</dbReference>
<feature type="region of interest" description="Disordered" evidence="19">
    <location>
        <begin position="1052"/>
        <end position="1108"/>
    </location>
</feature>
<dbReference type="Gene3D" id="3.30.40.10">
    <property type="entry name" value="Zinc/RING finger domain, C3HC4 (zinc finger)"/>
    <property type="match status" value="1"/>
</dbReference>
<evidence type="ECO:0000256" key="15">
    <source>
        <dbReference type="ARBA" id="ARBA00023242"/>
    </source>
</evidence>
<dbReference type="Gene3D" id="2.30.30.140">
    <property type="match status" value="1"/>
</dbReference>
<dbReference type="InterPro" id="IPR048589">
    <property type="entry name" value="SAMD1-like_WH"/>
</dbReference>
<dbReference type="GO" id="GO:0005634">
    <property type="term" value="C:nucleus"/>
    <property type="evidence" value="ECO:0007669"/>
    <property type="project" value="UniProtKB-SubCell"/>
</dbReference>
<feature type="compositionally biased region" description="Polar residues" evidence="19">
    <location>
        <begin position="956"/>
        <end position="965"/>
    </location>
</feature>
<dbReference type="GO" id="GO:0008270">
    <property type="term" value="F:zinc ion binding"/>
    <property type="evidence" value="ECO:0007669"/>
    <property type="project" value="UniProtKB-KW"/>
</dbReference>
<keyword evidence="13 16" id="KW-0103">Bromodomain</keyword>
<dbReference type="GO" id="GO:0005694">
    <property type="term" value="C:chromosome"/>
    <property type="evidence" value="ECO:0007669"/>
    <property type="project" value="UniProtKB-SubCell"/>
</dbReference>
<evidence type="ECO:0000256" key="13">
    <source>
        <dbReference type="ARBA" id="ARBA00023117"/>
    </source>
</evidence>
<evidence type="ECO:0000256" key="6">
    <source>
        <dbReference type="ARBA" id="ARBA00022553"/>
    </source>
</evidence>
<dbReference type="Gene3D" id="6.10.140.2220">
    <property type="match status" value="1"/>
</dbReference>
<keyword evidence="7" id="KW-0479">Metal-binding</keyword>
<dbReference type="SMART" id="SM00384">
    <property type="entry name" value="AT_hook"/>
    <property type="match status" value="2"/>
</dbReference>
<keyword evidence="9" id="KW-0862">Zinc</keyword>
<evidence type="ECO:0000256" key="9">
    <source>
        <dbReference type="ARBA" id="ARBA00022833"/>
    </source>
</evidence>
<dbReference type="PRINTS" id="PR00929">
    <property type="entry name" value="ATHOOK"/>
</dbReference>
<keyword evidence="23" id="KW-0808">Transferase</keyword>
<keyword evidence="10" id="KW-0832">Ubl conjugation</keyword>
<evidence type="ECO:0000256" key="7">
    <source>
        <dbReference type="ARBA" id="ARBA00022723"/>
    </source>
</evidence>
<keyword evidence="4" id="KW-0678">Repressor</keyword>
<keyword evidence="15" id="KW-0539">Nucleus</keyword>
<dbReference type="GO" id="GO:0003714">
    <property type="term" value="F:transcription corepressor activity"/>
    <property type="evidence" value="ECO:0007669"/>
    <property type="project" value="InterPro"/>
</dbReference>
<feature type="compositionally biased region" description="Low complexity" evidence="19">
    <location>
        <begin position="879"/>
        <end position="895"/>
    </location>
</feature>